<organism evidence="13">
    <name type="scientific">Wild duck Rotavirus G-like</name>
    <dbReference type="NCBI Taxonomy" id="2592522"/>
    <lineage>
        <taxon>Viruses</taxon>
        <taxon>Riboviria</taxon>
        <taxon>Orthornavirae</taxon>
        <taxon>Duplornaviricota</taxon>
        <taxon>Resentoviricetes</taxon>
        <taxon>Reovirales</taxon>
        <taxon>Sedoreoviridae</taxon>
        <taxon>Rotavirus</taxon>
        <taxon>Rotavirus gammagastroenteritidis</taxon>
        <taxon>Rotavirus G</taxon>
    </lineage>
</organism>
<dbReference type="EMBL" id="MK204409">
    <property type="protein sequence ID" value="QDY92356.1"/>
    <property type="molecule type" value="Genomic_RNA"/>
</dbReference>
<dbReference type="HAMAP" id="MF_04130">
    <property type="entry name" value="Rota_VP7"/>
    <property type="match status" value="1"/>
</dbReference>
<sequence length="279" mass="32260">MFGVTLLSLVVIATAQITIKPISKRTICILHYEEIGDKDLMSNFTNVFSSYAGVHIEFSKYDSGEKDVVKILSNARLDGCEVVAVHIEDSDMDFVSFMFSQNECMQLKGDKIHYFKLSREQEYFLYGKELHFCPLSDNMIGMNCDTNLNDTYFPMTSGSNYEVIDIPEFTNMGYTFYSEKDDTYFPMTSGSNYEVIDIPEFTNMGYTFYSEKDDFYLCERTSSNYYSEVYLFHKDSENYGTIVQRVNWGNVWTHFRTLAQVVYGILDVFFGGRSVEPRA</sequence>
<comment type="function">
    <text evidence="12">Calcium-binding protein that interacts with rotavirus cell receptors once the initial attachment by VP4 has been achieved. Rotavirus attachment and entry into the host cell probably involves multiple sequential contacts between the outer capsid proteins VP4 and VP7, and the cell receptors. Following entry into the host cell, low intracellular or intravesicular Ca(2+) concentration probably causes the calcium-stabilized VP7 trimers to dissociate from the virion. This step is probably necessary for the membrane-disrupting entry step and the release of VP4, which is locked onto the virion by VP7.</text>
</comment>
<keyword evidence="4 12" id="KW-0479">Metal-binding</keyword>
<evidence type="ECO:0000256" key="6">
    <source>
        <dbReference type="ARBA" id="ARBA00022770"/>
    </source>
</evidence>
<proteinExistence type="inferred from homology"/>
<keyword evidence="1 12" id="KW-0167">Capsid protein</keyword>
<evidence type="ECO:0000256" key="10">
    <source>
        <dbReference type="ARBA" id="ARBA00023180"/>
    </source>
</evidence>
<evidence type="ECO:0000256" key="7">
    <source>
        <dbReference type="ARBA" id="ARBA00022837"/>
    </source>
</evidence>
<accession>A0A5B8KEJ9</accession>
<keyword evidence="6 12" id="KW-1152">Outer capsid protein</keyword>
<comment type="subunit">
    <text evidence="12">Homotrimer; disulfide-linked. 2 Ca(2+) ions bound at each subunit interface in the trimer hold the trimer together. Interacts with the intermediate capsid protein VP6. Interacts with the outer capsid protein VP5*.</text>
</comment>
<keyword evidence="3 12" id="KW-1146">T=13 icosahedral capsid protein</keyword>
<dbReference type="InterPro" id="IPR008818">
    <property type="entry name" value="Rotavirus_VP7"/>
</dbReference>
<dbReference type="GO" id="GO:0039621">
    <property type="term" value="C:T=13 icosahedral viral capsid"/>
    <property type="evidence" value="ECO:0007669"/>
    <property type="project" value="UniProtKB-UniRule"/>
</dbReference>
<comment type="subcellular location">
    <subcellularLocation>
        <location evidence="12">Virion</location>
    </subcellularLocation>
    <subcellularLocation>
        <location evidence="12">Host endoplasmic reticulum lumen</location>
    </subcellularLocation>
    <text evidence="12">The outer layer contains 780 copies of VP7, grouped as 260 trimers. Immature double-layered particles assembled in the cytoplasm bud across the membrane of the endoplasmic reticulum, acquiring during this process a transient lipid membrane that is modified with the ER resident viral glycoproteins NSP4 and VP7; these enveloped particles also contain VP4. As the particles move towards the interior of the ER cisternae, the transient lipid membrane and the non-structural protein NSP4 are lost, while the virus surface proteins VP4 and VP7 rearrange to form the outermost virus protein layer, yielding mature infectious triple-layered particles.</text>
</comment>
<dbReference type="GO" id="GO:0044166">
    <property type="term" value="C:host cell endoplasmic reticulum lumen"/>
    <property type="evidence" value="ECO:0007669"/>
    <property type="project" value="UniProtKB-SubCell"/>
</dbReference>
<evidence type="ECO:0000256" key="4">
    <source>
        <dbReference type="ARBA" id="ARBA00022723"/>
    </source>
</evidence>
<keyword evidence="7 12" id="KW-0106">Calcium</keyword>
<keyword evidence="11 12" id="KW-1038">Host endoplasmic reticulum</keyword>
<dbReference type="GO" id="GO:0016020">
    <property type="term" value="C:membrane"/>
    <property type="evidence" value="ECO:0007669"/>
    <property type="project" value="InterPro"/>
</dbReference>
<reference evidence="13" key="1">
    <citation type="journal article" date="2019" name="ISME J.">
        <title>Virome heterogeneity and connectivity in waterfowl and shorebird communities.</title>
        <authorList>
            <person name="Wille M."/>
            <person name="Shi M."/>
            <person name="Klaassen M."/>
            <person name="Hurt A.C."/>
            <person name="Holmes E.C."/>
        </authorList>
    </citation>
    <scope>NUCLEOTIDE SEQUENCE</scope>
    <source>
        <strain evidence="13">Wild Duck Rotavirus G-like Grey Teal</strain>
    </source>
</reference>
<evidence type="ECO:0000256" key="2">
    <source>
        <dbReference type="ARBA" id="ARBA00022581"/>
    </source>
</evidence>
<evidence type="ECO:0000256" key="11">
    <source>
        <dbReference type="ARBA" id="ARBA00023184"/>
    </source>
</evidence>
<keyword evidence="9 12" id="KW-1015">Disulfide bond</keyword>
<evidence type="ECO:0000313" key="13">
    <source>
        <dbReference type="EMBL" id="QDY92356.1"/>
    </source>
</evidence>
<keyword evidence="8 12" id="KW-0946">Virion</keyword>
<dbReference type="GO" id="GO:0046872">
    <property type="term" value="F:metal ion binding"/>
    <property type="evidence" value="ECO:0007669"/>
    <property type="project" value="UniProtKB-KW"/>
</dbReference>
<name>A0A5B8KEJ9_9REOV</name>
<evidence type="ECO:0000256" key="5">
    <source>
        <dbReference type="ARBA" id="ARBA00022729"/>
    </source>
</evidence>
<evidence type="ECO:0000256" key="9">
    <source>
        <dbReference type="ARBA" id="ARBA00023157"/>
    </source>
</evidence>
<keyword evidence="5" id="KW-0732">Signal</keyword>
<evidence type="ECO:0000256" key="1">
    <source>
        <dbReference type="ARBA" id="ARBA00022561"/>
    </source>
</evidence>
<dbReference type="GO" id="GO:0039624">
    <property type="term" value="C:viral outer capsid"/>
    <property type="evidence" value="ECO:0007669"/>
    <property type="project" value="UniProtKB-UniRule"/>
</dbReference>
<dbReference type="Pfam" id="PF05868">
    <property type="entry name" value="Rotavirus_VP7"/>
    <property type="match status" value="1"/>
</dbReference>
<keyword evidence="2 12" id="KW-0945">Host-virus interaction</keyword>
<dbReference type="InterPro" id="IPR001963">
    <property type="entry name" value="VP7"/>
</dbReference>
<keyword evidence="10 12" id="KW-0325">Glycoprotein</keyword>
<gene>
    <name evidence="13" type="primary">VP7</name>
</gene>
<evidence type="ECO:0000256" key="12">
    <source>
        <dbReference type="HAMAP-Rule" id="MF_04130"/>
    </source>
</evidence>
<protein>
    <recommendedName>
        <fullName evidence="12">Outer capsid glycoprotein VP7</fullName>
    </recommendedName>
</protein>
<evidence type="ECO:0000256" key="8">
    <source>
        <dbReference type="ARBA" id="ARBA00022844"/>
    </source>
</evidence>
<comment type="similarity">
    <text evidence="12">Belongs to the rotavirus VP7 family.</text>
</comment>
<evidence type="ECO:0000256" key="3">
    <source>
        <dbReference type="ARBA" id="ARBA00022708"/>
    </source>
</evidence>